<reference evidence="2 3" key="1">
    <citation type="submission" date="2020-04" db="EMBL/GenBank/DDBJ databases">
        <title>Whole-genome sequencing of Vibrio spp. from China reveals different genetic environments of blaCTX-M-14 among diverse lineages.</title>
        <authorList>
            <person name="Zheng Z."/>
            <person name="Ye L."/>
            <person name="Chen S."/>
        </authorList>
    </citation>
    <scope>NUCLEOTIDE SEQUENCE [LARGE SCALE GENOMIC DNA]</scope>
    <source>
        <strain evidence="2 3">Vb0574</strain>
    </source>
</reference>
<evidence type="ECO:0000313" key="2">
    <source>
        <dbReference type="EMBL" id="NMU26905.1"/>
    </source>
</evidence>
<protein>
    <submittedName>
        <fullName evidence="2">DUF3299 domain-containing protein</fullName>
    </submittedName>
</protein>
<accession>A0A7Y0S5T7</accession>
<dbReference type="Proteomes" id="UP000555836">
    <property type="component" value="Unassembled WGS sequence"/>
</dbReference>
<organism evidence="2 3">
    <name type="scientific">Vibrio parahaemolyticus</name>
    <dbReference type="NCBI Taxonomy" id="670"/>
    <lineage>
        <taxon>Bacteria</taxon>
        <taxon>Pseudomonadati</taxon>
        <taxon>Pseudomonadota</taxon>
        <taxon>Gammaproteobacteria</taxon>
        <taxon>Vibrionales</taxon>
        <taxon>Vibrionaceae</taxon>
        <taxon>Vibrio</taxon>
    </lineage>
</organism>
<feature type="region of interest" description="Disordered" evidence="1">
    <location>
        <begin position="36"/>
        <end position="69"/>
    </location>
</feature>
<dbReference type="EMBL" id="JABCLD010001586">
    <property type="protein sequence ID" value="NMU26905.1"/>
    <property type="molecule type" value="Genomic_DNA"/>
</dbReference>
<gene>
    <name evidence="2" type="ORF">HKB21_14905</name>
</gene>
<name>A0A7Y0S5T7_VIBPH</name>
<feature type="non-terminal residue" evidence="2">
    <location>
        <position position="69"/>
    </location>
</feature>
<evidence type="ECO:0000313" key="3">
    <source>
        <dbReference type="Proteomes" id="UP000555836"/>
    </source>
</evidence>
<dbReference type="AlphaFoldDB" id="A0A7Y0S5T7"/>
<comment type="caution">
    <text evidence="2">The sequence shown here is derived from an EMBL/GenBank/DDBJ whole genome shotgun (WGS) entry which is preliminary data.</text>
</comment>
<proteinExistence type="predicted"/>
<sequence>MLVVAFTAPVMASEEPLKLDWIDLVPEKERKLFDSIGMPASDHSGGAAQQSKIGNVRPELNGSQVKIPG</sequence>
<evidence type="ECO:0000256" key="1">
    <source>
        <dbReference type="SAM" id="MobiDB-lite"/>
    </source>
</evidence>